<name>A0A8H3I0S1_9AGAM</name>
<evidence type="ECO:0008006" key="3">
    <source>
        <dbReference type="Google" id="ProtNLM"/>
    </source>
</evidence>
<dbReference type="EMBL" id="CAJNJQ010001704">
    <property type="protein sequence ID" value="CAE7146428.1"/>
    <property type="molecule type" value="Genomic_DNA"/>
</dbReference>
<organism evidence="1 2">
    <name type="scientific">Rhizoctonia solani</name>
    <dbReference type="NCBI Taxonomy" id="456999"/>
    <lineage>
        <taxon>Eukaryota</taxon>
        <taxon>Fungi</taxon>
        <taxon>Dikarya</taxon>
        <taxon>Basidiomycota</taxon>
        <taxon>Agaricomycotina</taxon>
        <taxon>Agaricomycetes</taxon>
        <taxon>Cantharellales</taxon>
        <taxon>Ceratobasidiaceae</taxon>
        <taxon>Rhizoctonia</taxon>
    </lineage>
</organism>
<protein>
    <recommendedName>
        <fullName evidence="3">F-box domain-containing protein</fullName>
    </recommendedName>
</protein>
<comment type="caution">
    <text evidence="1">The sequence shown here is derived from an EMBL/GenBank/DDBJ whole genome shotgun (WGS) entry which is preliminary data.</text>
</comment>
<reference evidence="1" key="1">
    <citation type="submission" date="2021-01" db="EMBL/GenBank/DDBJ databases">
        <authorList>
            <person name="Kaushik A."/>
        </authorList>
    </citation>
    <scope>NUCLEOTIDE SEQUENCE</scope>
    <source>
        <strain evidence="1">AG5</strain>
    </source>
</reference>
<dbReference type="InterPro" id="IPR036047">
    <property type="entry name" value="F-box-like_dom_sf"/>
</dbReference>
<sequence>MFEELSEAGISLRSALDRYYNVCSTTESYCRKHDLNAAASERLSSELSLFGTFIEILEKSEALIARSRNSSRHLAPINSLPPEILTHIINLAASPEHEVGGGRNRLSSRGGILTHRQPALLSLVCAQWRHTVLQYPAFWSHIHLIHANCVGQSRIAHAKAWGQRSHPIPLDIHILADGSCEDPDEETALTDFLASAASRQLASLSFTLRHVDQAREVALLNKYILNWAPGTLKKLVIEKTGTSFYGRFLKPADHKQRHNSLLINLPHARLEGLWKSVSVLRLRGIYLNWGSQVYHGLVELCLSIDHKNQVDFPIIQESQLVVILAASPRLTVIRLDVVIEANTFTGEAATQARLDHLQILDLNFTAMSKVESSLRVVLPLIHPGSQPLELLFPRSFKPDALFHNRDLVQEFISRCTIAQLALSIQDPGLEWLLPSVPHLQTLVIKSDFRQLLAGSESGSSASFGAVQNLYILDSTIPLDNFYPWLSQYPALRKLIFWKCQFLLGSNFVGNFEIDQELEQWGVLPFCPEIKLISDGPSPILGWKTSPYDHCY</sequence>
<evidence type="ECO:0000313" key="1">
    <source>
        <dbReference type="EMBL" id="CAE7146428.1"/>
    </source>
</evidence>
<dbReference type="Proteomes" id="UP000663827">
    <property type="component" value="Unassembled WGS sequence"/>
</dbReference>
<evidence type="ECO:0000313" key="2">
    <source>
        <dbReference type="Proteomes" id="UP000663827"/>
    </source>
</evidence>
<gene>
    <name evidence="1" type="ORF">RDB_LOCUS83706</name>
</gene>
<accession>A0A8H3I0S1</accession>
<dbReference type="SUPFAM" id="SSF81383">
    <property type="entry name" value="F-box domain"/>
    <property type="match status" value="1"/>
</dbReference>
<dbReference type="AlphaFoldDB" id="A0A8H3I0S1"/>
<proteinExistence type="predicted"/>